<organism evidence="1">
    <name type="scientific">Genomoviridae sp</name>
    <dbReference type="NCBI Taxonomy" id="2202565"/>
    <lineage>
        <taxon>Viruses</taxon>
        <taxon>Monodnaviria</taxon>
        <taxon>Shotokuvirae</taxon>
        <taxon>Cressdnaviricota</taxon>
        <taxon>Repensiviricetes</taxon>
        <taxon>Geplafuvirales</taxon>
        <taxon>Genomoviridae</taxon>
    </lineage>
</organism>
<sequence>MKRYVKRKSGGRRGRSRFARRSFAKKRFTRKRGRTNHVRNRKAILDLTSVKKQDTMVGLNLKQASGEPVYAVTLDSTYNVMMWCPTFRGKGGRGATYPQVRSQDEVFWRGISDVFHIETGSSDPWLWRRVVFTKKGGWDGSVVDFTNYVTYVAEIGDVLPETGAVPTNPALLHGNERYSRPLESMPVAQYEVVFGNMFQGTRTVDFQSWMTAKIDKTKIHVMSDRKRRIVSGNDSPVMRDYKQWIPLNKRMRYPTNESGSITNASSGFACDGTYGNLLDDVYVVDLFEQLSAAPSDIIISGQATAYWHEK</sequence>
<name>A0A858NE40_9VIRU</name>
<protein>
    <submittedName>
        <fullName evidence="1">Capsid protein</fullName>
    </submittedName>
</protein>
<dbReference type="EMBL" id="MT309841">
    <property type="protein sequence ID" value="QJB18599.1"/>
    <property type="molecule type" value="Genomic_DNA"/>
</dbReference>
<evidence type="ECO:0000313" key="1">
    <source>
        <dbReference type="EMBL" id="QJB18599.1"/>
    </source>
</evidence>
<reference evidence="1" key="1">
    <citation type="submission" date="2020-04" db="EMBL/GenBank/DDBJ databases">
        <title>Genomes of microviruses in a sewage oxidation pond.</title>
        <authorList>
            <person name="Schreck J."/>
            <person name="Kraberger S."/>
            <person name="Scotch M."/>
            <person name="Halden R.U."/>
            <person name="Varsani A."/>
        </authorList>
    </citation>
    <scope>NUCLEOTIDE SEQUENCE</scope>
    <source>
        <strain evidence="1">6537_278</strain>
    </source>
</reference>
<accession>A0A858NE40</accession>
<proteinExistence type="predicted"/>